<evidence type="ECO:0000256" key="9">
    <source>
        <dbReference type="ARBA" id="ARBA00022895"/>
    </source>
</evidence>
<gene>
    <name evidence="15" type="ORF">A3770_06p45070</name>
</gene>
<keyword evidence="10 13" id="KW-0695">RNA-directed DNA polymerase</keyword>
<dbReference type="SMART" id="SM00975">
    <property type="entry name" value="Telomerase_RBD"/>
    <property type="match status" value="1"/>
</dbReference>
<evidence type="ECO:0000313" key="15">
    <source>
        <dbReference type="EMBL" id="QDZ21989.1"/>
    </source>
</evidence>
<dbReference type="GO" id="GO:0007004">
    <property type="term" value="P:telomere maintenance via telomerase"/>
    <property type="evidence" value="ECO:0007669"/>
    <property type="project" value="TreeGrafter"/>
</dbReference>
<protein>
    <recommendedName>
        <fullName evidence="3 13">Telomerase reverse transcriptase</fullName>
        <ecNumber evidence="2 13">2.7.7.49</ecNumber>
    </recommendedName>
    <alternativeName>
        <fullName evidence="13">Telomerase catalytic subunit</fullName>
    </alternativeName>
</protein>
<sequence length="1280" mass="144115">MKRERYPIVLKALYGNDVQTLREAVDLLAPFETEDRRGSTVGDWRREDDHVSSLPSSSYNRVSQDGLDMLLDETFVVFERRAPDLATWFQRARNRRESGNGRYLEARNCQRRLVLEVVNEKFKVGKSGGSGNTDVLCIGYKKVNGASGRGRSMNAMDLPCSSNGGGHQGNIQRTFNSSVPADLLSTTAWQGLLTVLGRDILKYILMHSSVFVTQTQPRGRKYYLQACGYPVNSYVYKKAWQAKHLPPPAPGVTKGLSTEPSDPEERLLQFSDISTNPELDESYRRTVKDQMEKGARWWNDLGELEDVRMLDSEGSLHFGDDEGGLVPLAELFDQEPSQPRKRKAVRLPAWKRRKEAKMTERQDQEMVEPAAALPNPTTHGRTTAMNAFEGNGSAAPAWKKQPKKDISGSLKVPRPYLFNVKWCLTYTAGSGLPRKHILLGLTSDVPGSMQLLQDIFSSELRRDSGKAGIAAVRSGSQKPPGAKVPNCVRHLCPMARHLIKAARVCPYFRLLKESCPDPVEMKRKGILFSESENVLDYSTSPKQLGDFVWSVITFITPKILLGSKSNRRALRNAIHKFLCKKRYEEMTMQEAVFNMKVKEFDWFCPSKQKDQKKRTASQHRDYSNLLKRWIFWVFTRLVNPLVLTNFYVTQAEGRGWKVFYVRHSCWKKACMSHMDGLCNGGKRMLKEVEKGDLKQVLQRNHLGVSHLRFLPKRSTGVRLILNQSKRTDLSSHLSELDLPGSLKEVLGQFKRRPINSFLREAHCAIQHEVNALPGVLGTSGLSLSEAQRKLSAFLHKQAARGASQKFYVVSCDVEKAYDSVDANHLISMVDDIFQQDEYEFFKFTRTNFGHGTPFTKTTQACGALPPNSDFEVGFSKHANEVLLNKASSSKVKASALQAIVREHLLSNVILGWGKFYKQTVGIPQGSTLSALLCSLYLANLEVNRIFPLMDIESENVDALRFHLRHSKGVQGHGVGGEGGPPPLSATLSTDPSHGTLRASTQAKATSHQSTILRYVDDFLYITSSEEDARKFLKVMHQGFPEYNCYMNKKKTSCNFSVDGSDASGSRNLWIDGKGSAFLKWCGMLINANTLEIQRDLTQDTGGVTNTVLIPPQPGNHLKAKLYRFMQFDLKNASLFDFVINSPEVVRLNVYQVFLVGATKCEYMLSHMVSSPPLVDILYDAISSSLSHVVFRVRKHQDELRQLMRDPSCDACKNGVVKITPESHIRWLGYQGFLGVLKRKQTRHAAIIARLECDLKDPDFECLHARLAGTLNPDLRRFRQV</sequence>
<dbReference type="GO" id="GO:0000333">
    <property type="term" value="C:telomerase catalytic core complex"/>
    <property type="evidence" value="ECO:0007669"/>
    <property type="project" value="TreeGrafter"/>
</dbReference>
<keyword evidence="7 13" id="KW-0479">Metal-binding</keyword>
<dbReference type="Pfam" id="PF12009">
    <property type="entry name" value="Telomerase_RBD"/>
    <property type="match status" value="1"/>
</dbReference>
<keyword evidence="6 13" id="KW-0548">Nucleotidyltransferase</keyword>
<comment type="subcellular location">
    <subcellularLocation>
        <location evidence="13">Nucleus</location>
    </subcellularLocation>
    <subcellularLocation>
        <location evidence="13">Chromosome</location>
        <location evidence="13">Telomere</location>
    </subcellularLocation>
</comment>
<comment type="function">
    <text evidence="13">Telomerase is a ribonucleoprotein enzyme essential for the replication of chromosome termini in most eukaryotes. It elongates telomeres. It is a reverse transcriptase that adds simple sequence repeats to chromosome ends by copying a template sequence within the RNA component of the enzyme.</text>
</comment>
<dbReference type="InterPro" id="IPR043502">
    <property type="entry name" value="DNA/RNA_pol_sf"/>
</dbReference>
<dbReference type="PROSITE" id="PS50878">
    <property type="entry name" value="RT_POL"/>
    <property type="match status" value="1"/>
</dbReference>
<organism evidence="15 16">
    <name type="scientific">Chloropicon primus</name>
    <dbReference type="NCBI Taxonomy" id="1764295"/>
    <lineage>
        <taxon>Eukaryota</taxon>
        <taxon>Viridiplantae</taxon>
        <taxon>Chlorophyta</taxon>
        <taxon>Chloropicophyceae</taxon>
        <taxon>Chloropicales</taxon>
        <taxon>Chloropicaceae</taxon>
        <taxon>Chloropicon</taxon>
    </lineage>
</organism>
<dbReference type="GO" id="GO:0070034">
    <property type="term" value="F:telomerase RNA binding"/>
    <property type="evidence" value="ECO:0007669"/>
    <property type="project" value="TreeGrafter"/>
</dbReference>
<dbReference type="Gene3D" id="1.10.357.90">
    <property type="match status" value="1"/>
</dbReference>
<reference evidence="15 16" key="1">
    <citation type="submission" date="2018-07" db="EMBL/GenBank/DDBJ databases">
        <title>The complete nuclear genome of the prasinophyte Chloropicon primus (CCMP1205).</title>
        <authorList>
            <person name="Pombert J.-F."/>
            <person name="Otis C."/>
            <person name="Turmel M."/>
            <person name="Lemieux C."/>
        </authorList>
    </citation>
    <scope>NUCLEOTIDE SEQUENCE [LARGE SCALE GENOMIC DNA]</scope>
    <source>
        <strain evidence="15 16">CCMP1205</strain>
    </source>
</reference>
<evidence type="ECO:0000256" key="1">
    <source>
        <dbReference type="ARBA" id="ARBA00008001"/>
    </source>
</evidence>
<proteinExistence type="inferred from homology"/>
<keyword evidence="9 13" id="KW-0779">Telomere</keyword>
<evidence type="ECO:0000259" key="14">
    <source>
        <dbReference type="PROSITE" id="PS50878"/>
    </source>
</evidence>
<dbReference type="CDD" id="cd01648">
    <property type="entry name" value="TERT"/>
    <property type="match status" value="1"/>
</dbReference>
<dbReference type="SUPFAM" id="SSF56672">
    <property type="entry name" value="DNA/RNA polymerases"/>
    <property type="match status" value="1"/>
</dbReference>
<dbReference type="GO" id="GO:0042162">
    <property type="term" value="F:telomeric DNA binding"/>
    <property type="evidence" value="ECO:0007669"/>
    <property type="project" value="TreeGrafter"/>
</dbReference>
<evidence type="ECO:0000256" key="4">
    <source>
        <dbReference type="ARBA" id="ARBA00022454"/>
    </source>
</evidence>
<dbReference type="Proteomes" id="UP000316726">
    <property type="component" value="Chromosome 6"/>
</dbReference>
<evidence type="ECO:0000256" key="13">
    <source>
        <dbReference type="RuleBase" id="RU365061"/>
    </source>
</evidence>
<evidence type="ECO:0000256" key="8">
    <source>
        <dbReference type="ARBA" id="ARBA00022842"/>
    </source>
</evidence>
<evidence type="ECO:0000256" key="12">
    <source>
        <dbReference type="ARBA" id="ARBA00048173"/>
    </source>
</evidence>
<dbReference type="EMBL" id="CP031039">
    <property type="protein sequence ID" value="QDZ21989.1"/>
    <property type="molecule type" value="Genomic_DNA"/>
</dbReference>
<keyword evidence="4 13" id="KW-0158">Chromosome</keyword>
<dbReference type="EC" id="2.7.7.49" evidence="2 13"/>
<name>A0A5B8MNC7_9CHLO</name>
<keyword evidence="16" id="KW-1185">Reference proteome</keyword>
<dbReference type="PANTHER" id="PTHR12066">
    <property type="entry name" value="TELOMERASE REVERSE TRANSCRIPTASE"/>
    <property type="match status" value="1"/>
</dbReference>
<dbReference type="Gene3D" id="1.10.132.70">
    <property type="match status" value="1"/>
</dbReference>
<dbReference type="OrthoDB" id="289721at2759"/>
<dbReference type="PRINTS" id="PR01365">
    <property type="entry name" value="TELOMERASERT"/>
</dbReference>
<dbReference type="GO" id="GO:0000781">
    <property type="term" value="C:chromosome, telomeric region"/>
    <property type="evidence" value="ECO:0007669"/>
    <property type="project" value="UniProtKB-SubCell"/>
</dbReference>
<evidence type="ECO:0000256" key="5">
    <source>
        <dbReference type="ARBA" id="ARBA00022679"/>
    </source>
</evidence>
<dbReference type="PANTHER" id="PTHR12066:SF0">
    <property type="entry name" value="TELOMERASE REVERSE TRANSCRIPTASE"/>
    <property type="match status" value="1"/>
</dbReference>
<dbReference type="InterPro" id="IPR003545">
    <property type="entry name" value="Telomerase_RT"/>
</dbReference>
<accession>A0A5B8MNC7</accession>
<feature type="domain" description="Reverse transcriptase" evidence="14">
    <location>
        <begin position="691"/>
        <end position="1085"/>
    </location>
</feature>
<comment type="catalytic activity">
    <reaction evidence="12 13">
        <text>DNA(n) + a 2'-deoxyribonucleoside 5'-triphosphate = DNA(n+1) + diphosphate</text>
        <dbReference type="Rhea" id="RHEA:22508"/>
        <dbReference type="Rhea" id="RHEA-COMP:17339"/>
        <dbReference type="Rhea" id="RHEA-COMP:17340"/>
        <dbReference type="ChEBI" id="CHEBI:33019"/>
        <dbReference type="ChEBI" id="CHEBI:61560"/>
        <dbReference type="ChEBI" id="CHEBI:173112"/>
        <dbReference type="EC" id="2.7.7.49"/>
    </reaction>
</comment>
<evidence type="ECO:0000256" key="11">
    <source>
        <dbReference type="ARBA" id="ARBA00023242"/>
    </source>
</evidence>
<dbReference type="AlphaFoldDB" id="A0A5B8MNC7"/>
<evidence type="ECO:0000256" key="2">
    <source>
        <dbReference type="ARBA" id="ARBA00012493"/>
    </source>
</evidence>
<comment type="similarity">
    <text evidence="1 13">Belongs to the reverse transcriptase family. Telomerase subfamily.</text>
</comment>
<keyword evidence="5 13" id="KW-0808">Transferase</keyword>
<dbReference type="GO" id="GO:0003720">
    <property type="term" value="F:telomerase activity"/>
    <property type="evidence" value="ECO:0007669"/>
    <property type="project" value="InterPro"/>
</dbReference>
<keyword evidence="8 13" id="KW-0460">Magnesium</keyword>
<evidence type="ECO:0000256" key="10">
    <source>
        <dbReference type="ARBA" id="ARBA00022918"/>
    </source>
</evidence>
<dbReference type="Gene3D" id="3.30.70.2630">
    <property type="match status" value="1"/>
</dbReference>
<evidence type="ECO:0000256" key="6">
    <source>
        <dbReference type="ARBA" id="ARBA00022695"/>
    </source>
</evidence>
<keyword evidence="11 13" id="KW-0539">Nucleus</keyword>
<evidence type="ECO:0000313" key="16">
    <source>
        <dbReference type="Proteomes" id="UP000316726"/>
    </source>
</evidence>
<evidence type="ECO:0000256" key="7">
    <source>
        <dbReference type="ARBA" id="ARBA00022723"/>
    </source>
</evidence>
<dbReference type="InterPro" id="IPR021891">
    <property type="entry name" value="Telomerase_RBD"/>
</dbReference>
<dbReference type="STRING" id="1764295.A0A5B8MNC7"/>
<evidence type="ECO:0000256" key="3">
    <source>
        <dbReference type="ARBA" id="ARBA00016182"/>
    </source>
</evidence>
<dbReference type="InterPro" id="IPR000477">
    <property type="entry name" value="RT_dom"/>
</dbReference>
<dbReference type="GO" id="GO:0046872">
    <property type="term" value="F:metal ion binding"/>
    <property type="evidence" value="ECO:0007669"/>
    <property type="project" value="UniProtKB-KW"/>
</dbReference>